<dbReference type="EMBL" id="JANEYF010001173">
    <property type="protein sequence ID" value="KAJ8965731.1"/>
    <property type="molecule type" value="Genomic_DNA"/>
</dbReference>
<dbReference type="PANTHER" id="PTHR33053:SF9">
    <property type="entry name" value="AGAP000105-PA"/>
    <property type="match status" value="1"/>
</dbReference>
<keyword evidence="2" id="KW-1185">Reference proteome</keyword>
<proteinExistence type="predicted"/>
<organism evidence="1 2">
    <name type="scientific">Rhamnusium bicolor</name>
    <dbReference type="NCBI Taxonomy" id="1586634"/>
    <lineage>
        <taxon>Eukaryota</taxon>
        <taxon>Metazoa</taxon>
        <taxon>Ecdysozoa</taxon>
        <taxon>Arthropoda</taxon>
        <taxon>Hexapoda</taxon>
        <taxon>Insecta</taxon>
        <taxon>Pterygota</taxon>
        <taxon>Neoptera</taxon>
        <taxon>Endopterygota</taxon>
        <taxon>Coleoptera</taxon>
        <taxon>Polyphaga</taxon>
        <taxon>Cucujiformia</taxon>
        <taxon>Chrysomeloidea</taxon>
        <taxon>Cerambycidae</taxon>
        <taxon>Lepturinae</taxon>
        <taxon>Rhagiini</taxon>
        <taxon>Rhamnusium</taxon>
    </lineage>
</organism>
<comment type="caution">
    <text evidence="1">The sequence shown here is derived from an EMBL/GenBank/DDBJ whole genome shotgun (WGS) entry which is preliminary data.</text>
</comment>
<dbReference type="Proteomes" id="UP001162156">
    <property type="component" value="Unassembled WGS sequence"/>
</dbReference>
<gene>
    <name evidence="1" type="ORF">NQ314_003937</name>
</gene>
<evidence type="ECO:0000313" key="2">
    <source>
        <dbReference type="Proteomes" id="UP001162156"/>
    </source>
</evidence>
<dbReference type="AlphaFoldDB" id="A0AAV8ZN72"/>
<evidence type="ECO:0000313" key="1">
    <source>
        <dbReference type="EMBL" id="KAJ8965731.1"/>
    </source>
</evidence>
<name>A0AAV8ZN72_9CUCU</name>
<protein>
    <submittedName>
        <fullName evidence="1">Uncharacterized protein</fullName>
    </submittedName>
</protein>
<accession>A0AAV8ZN72</accession>
<dbReference type="PANTHER" id="PTHR33053">
    <property type="entry name" value="PROTEIN, PUTATIVE-RELATED"/>
    <property type="match status" value="1"/>
</dbReference>
<sequence>MVKPRPLTEYKRWKATEFRQFLLYTGPVILKDKLSHDKYLNFLTLHVSVTILSSLKYSQEFLDYSNTLLNYFVQTFVSLYGQVYSSHNIHNLLRLYEECKNFGTLDMFSAFPFENYMQSILKLLRKHDEPLAQIIRRKADLNNFHNNTKRSDNKEPKLSKEHRNGPLLDFISCLQYKKIIFENFTLKIQEPDNCCCLVDNSIVSIKKLHSL</sequence>
<reference evidence="1" key="1">
    <citation type="journal article" date="2023" name="Insect Mol. Biol.">
        <title>Genome sequencing provides insights into the evolution of gene families encoding plant cell wall-degrading enzymes in longhorned beetles.</title>
        <authorList>
            <person name="Shin N.R."/>
            <person name="Okamura Y."/>
            <person name="Kirsch R."/>
            <person name="Pauchet Y."/>
        </authorList>
    </citation>
    <scope>NUCLEOTIDE SEQUENCE</scope>
    <source>
        <strain evidence="1">RBIC_L_NR</strain>
    </source>
</reference>